<dbReference type="Proteomes" id="UP000481861">
    <property type="component" value="Unassembled WGS sequence"/>
</dbReference>
<gene>
    <name evidence="2" type="ORF">BDV95DRAFT_324069</name>
</gene>
<reference evidence="2 3" key="1">
    <citation type="submission" date="2020-01" db="EMBL/GenBank/DDBJ databases">
        <authorList>
            <consortium name="DOE Joint Genome Institute"/>
            <person name="Haridas S."/>
            <person name="Albert R."/>
            <person name="Binder M."/>
            <person name="Bloem J."/>
            <person name="Labutti K."/>
            <person name="Salamov A."/>
            <person name="Andreopoulos B."/>
            <person name="Baker S.E."/>
            <person name="Barry K."/>
            <person name="Bills G."/>
            <person name="Bluhm B.H."/>
            <person name="Cannon C."/>
            <person name="Castanera R."/>
            <person name="Culley D.E."/>
            <person name="Daum C."/>
            <person name="Ezra D."/>
            <person name="Gonzalez J.B."/>
            <person name="Henrissat B."/>
            <person name="Kuo A."/>
            <person name="Liang C."/>
            <person name="Lipzen A."/>
            <person name="Lutzoni F."/>
            <person name="Magnuson J."/>
            <person name="Mondo S."/>
            <person name="Nolan M."/>
            <person name="Ohm R."/>
            <person name="Pangilinan J."/>
            <person name="Park H.-J.H."/>
            <person name="Ramirez L."/>
            <person name="Alfaro M."/>
            <person name="Sun H."/>
            <person name="Tritt A."/>
            <person name="Yoshinaga Y."/>
            <person name="Zwiers L.-H.L."/>
            <person name="Turgeon B.G."/>
            <person name="Goodwin S.B."/>
            <person name="Spatafora J.W."/>
            <person name="Crous P.W."/>
            <person name="Grigoriev I.V."/>
        </authorList>
    </citation>
    <scope>NUCLEOTIDE SEQUENCE [LARGE SCALE GENOMIC DNA]</scope>
    <source>
        <strain evidence="2 3">CBS 611.86</strain>
    </source>
</reference>
<evidence type="ECO:0000313" key="3">
    <source>
        <dbReference type="Proteomes" id="UP000481861"/>
    </source>
</evidence>
<comment type="caution">
    <text evidence="2">The sequence shown here is derived from an EMBL/GenBank/DDBJ whole genome shotgun (WGS) entry which is preliminary data.</text>
</comment>
<evidence type="ECO:0000313" key="2">
    <source>
        <dbReference type="EMBL" id="KAF2874164.1"/>
    </source>
</evidence>
<feature type="compositionally biased region" description="Basic residues" evidence="1">
    <location>
        <begin position="128"/>
        <end position="142"/>
    </location>
</feature>
<dbReference type="EMBL" id="JAADJZ010000006">
    <property type="protein sequence ID" value="KAF2874164.1"/>
    <property type="molecule type" value="Genomic_DNA"/>
</dbReference>
<dbReference type="AlphaFoldDB" id="A0A7C8MPP3"/>
<protein>
    <submittedName>
        <fullName evidence="2">Uncharacterized protein</fullName>
    </submittedName>
</protein>
<name>A0A7C8MPP3_9PLEO</name>
<sequence length="253" mass="26386">MPPKKEVAAISGVETIAGFEQKETKLLAAAFVASIGPDKYDYDLMATLTGNTAGTLKKMFPPIKRKAVEAHPSFGTFLGQPGTGAEAKAAPAKANGSKKRKSPTSETAENGKANGDDELVPDATKNGNTKKKAAGKGGKKRKSPDAENAEIDNVKGEEDEATEEATNGDAKKKVAVKGGRKRKSPDSENINVKGEEDEATEEATNGDTKKAPAKGRGRAKKAKIVKKEASDDSADGGDGLDNNGDGEVEDEMV</sequence>
<keyword evidence="3" id="KW-1185">Reference proteome</keyword>
<organism evidence="2 3">
    <name type="scientific">Massariosphaeria phaeospora</name>
    <dbReference type="NCBI Taxonomy" id="100035"/>
    <lineage>
        <taxon>Eukaryota</taxon>
        <taxon>Fungi</taxon>
        <taxon>Dikarya</taxon>
        <taxon>Ascomycota</taxon>
        <taxon>Pezizomycotina</taxon>
        <taxon>Dothideomycetes</taxon>
        <taxon>Pleosporomycetidae</taxon>
        <taxon>Pleosporales</taxon>
        <taxon>Pleosporales incertae sedis</taxon>
        <taxon>Massariosphaeria</taxon>
    </lineage>
</organism>
<feature type="compositionally biased region" description="Acidic residues" evidence="1">
    <location>
        <begin position="244"/>
        <end position="253"/>
    </location>
</feature>
<feature type="region of interest" description="Disordered" evidence="1">
    <location>
        <begin position="73"/>
        <end position="253"/>
    </location>
</feature>
<feature type="compositionally biased region" description="Basic residues" evidence="1">
    <location>
        <begin position="211"/>
        <end position="224"/>
    </location>
</feature>
<feature type="compositionally biased region" description="Basic residues" evidence="1">
    <location>
        <begin position="173"/>
        <end position="183"/>
    </location>
</feature>
<accession>A0A7C8MPP3</accession>
<dbReference type="OrthoDB" id="3796455at2759"/>
<feature type="compositionally biased region" description="Low complexity" evidence="1">
    <location>
        <begin position="85"/>
        <end position="95"/>
    </location>
</feature>
<proteinExistence type="predicted"/>
<evidence type="ECO:0000256" key="1">
    <source>
        <dbReference type="SAM" id="MobiDB-lite"/>
    </source>
</evidence>